<keyword evidence="5" id="KW-0997">Cell inner membrane</keyword>
<evidence type="ECO:0000256" key="8">
    <source>
        <dbReference type="ARBA" id="ARBA00023136"/>
    </source>
</evidence>
<keyword evidence="7 11" id="KW-1133">Transmembrane helix</keyword>
<dbReference type="Proteomes" id="UP000281112">
    <property type="component" value="Unassembled WGS sequence"/>
</dbReference>
<accession>A0A3N9TWU5</accession>
<dbReference type="Pfam" id="PF07963">
    <property type="entry name" value="N_methyl"/>
    <property type="match status" value="1"/>
</dbReference>
<feature type="transmembrane region" description="Helical" evidence="11">
    <location>
        <begin position="12"/>
        <end position="34"/>
    </location>
</feature>
<dbReference type="NCBIfam" id="TIGR02532">
    <property type="entry name" value="IV_pilin_GFxxxE"/>
    <property type="match status" value="1"/>
</dbReference>
<dbReference type="InterPro" id="IPR022346">
    <property type="entry name" value="T2SS_GspH"/>
</dbReference>
<evidence type="ECO:0000256" key="5">
    <source>
        <dbReference type="ARBA" id="ARBA00022519"/>
    </source>
</evidence>
<evidence type="ECO:0000256" key="11">
    <source>
        <dbReference type="SAM" id="Phobius"/>
    </source>
</evidence>
<dbReference type="EMBL" id="RJVQ01000013">
    <property type="protein sequence ID" value="RQW61392.1"/>
    <property type="molecule type" value="Genomic_DNA"/>
</dbReference>
<feature type="domain" description="General secretion pathway GspH" evidence="12">
    <location>
        <begin position="49"/>
        <end position="169"/>
    </location>
</feature>
<evidence type="ECO:0000256" key="10">
    <source>
        <dbReference type="ARBA" id="ARBA00030775"/>
    </source>
</evidence>
<organism evidence="13 14">
    <name type="scientific">Vibrio viridaestus</name>
    <dbReference type="NCBI Taxonomy" id="2487322"/>
    <lineage>
        <taxon>Bacteria</taxon>
        <taxon>Pseudomonadati</taxon>
        <taxon>Pseudomonadota</taxon>
        <taxon>Gammaproteobacteria</taxon>
        <taxon>Vibrionales</taxon>
        <taxon>Vibrionaceae</taxon>
        <taxon>Vibrio</taxon>
    </lineage>
</organism>
<comment type="caution">
    <text evidence="13">The sequence shown here is derived from an EMBL/GenBank/DDBJ whole genome shotgun (WGS) entry which is preliminary data.</text>
</comment>
<evidence type="ECO:0000313" key="14">
    <source>
        <dbReference type="Proteomes" id="UP000281112"/>
    </source>
</evidence>
<evidence type="ECO:0000256" key="3">
    <source>
        <dbReference type="ARBA" id="ARBA00022475"/>
    </source>
</evidence>
<evidence type="ECO:0000259" key="12">
    <source>
        <dbReference type="Pfam" id="PF12019"/>
    </source>
</evidence>
<keyword evidence="3" id="KW-1003">Cell membrane</keyword>
<evidence type="ECO:0000256" key="9">
    <source>
        <dbReference type="ARBA" id="ARBA00025772"/>
    </source>
</evidence>
<dbReference type="PROSITE" id="PS00409">
    <property type="entry name" value="PROKAR_NTER_METHYL"/>
    <property type="match status" value="1"/>
</dbReference>
<evidence type="ECO:0000313" key="13">
    <source>
        <dbReference type="EMBL" id="RQW61392.1"/>
    </source>
</evidence>
<evidence type="ECO:0000256" key="4">
    <source>
        <dbReference type="ARBA" id="ARBA00022481"/>
    </source>
</evidence>
<dbReference type="InterPro" id="IPR012902">
    <property type="entry name" value="N_methyl_site"/>
</dbReference>
<dbReference type="PRINTS" id="PR00885">
    <property type="entry name" value="BCTERIALGSPH"/>
</dbReference>
<evidence type="ECO:0000256" key="6">
    <source>
        <dbReference type="ARBA" id="ARBA00022692"/>
    </source>
</evidence>
<dbReference type="Pfam" id="PF12019">
    <property type="entry name" value="GspH"/>
    <property type="match status" value="1"/>
</dbReference>
<keyword evidence="6 11" id="KW-0812">Transmembrane</keyword>
<comment type="similarity">
    <text evidence="9">Belongs to the GSP H family.</text>
</comment>
<sequence>MSAIVIRKQNQQGFTLLEILLVLVVMALVSIVAISSIPFGSSDADDRDAHSLYQRISLLQEDAILSGRSYGVTVTDNPPSVVFTQWLKGTWAPVPNEMMNSELQLASDEQIIVSAGGDVWLDKERLYQPNSDDDALSDKPKSEPQIMIYPNGMMTSFTLTINKKNGSVMSISATDGGDLVLKEGQ</sequence>
<dbReference type="GO" id="GO:0015628">
    <property type="term" value="P:protein secretion by the type II secretion system"/>
    <property type="evidence" value="ECO:0007669"/>
    <property type="project" value="InterPro"/>
</dbReference>
<keyword evidence="14" id="KW-1185">Reference proteome</keyword>
<dbReference type="OrthoDB" id="5730913at2"/>
<keyword evidence="4" id="KW-0488">Methylation</keyword>
<dbReference type="InterPro" id="IPR045584">
    <property type="entry name" value="Pilin-like"/>
</dbReference>
<keyword evidence="8 11" id="KW-0472">Membrane</keyword>
<comment type="subcellular location">
    <subcellularLocation>
        <location evidence="1">Cell inner membrane</location>
        <topology evidence="1">Single-pass membrane protein</topology>
    </subcellularLocation>
</comment>
<dbReference type="GO" id="GO:0005886">
    <property type="term" value="C:plasma membrane"/>
    <property type="evidence" value="ECO:0007669"/>
    <property type="project" value="UniProtKB-SubCell"/>
</dbReference>
<dbReference type="AlphaFoldDB" id="A0A3N9TWU5"/>
<evidence type="ECO:0000256" key="1">
    <source>
        <dbReference type="ARBA" id="ARBA00004377"/>
    </source>
</evidence>
<protein>
    <recommendedName>
        <fullName evidence="2">Type II secretion system protein H</fullName>
    </recommendedName>
    <alternativeName>
        <fullName evidence="10">General secretion pathway protein H</fullName>
    </alternativeName>
</protein>
<dbReference type="GO" id="GO:0015627">
    <property type="term" value="C:type II protein secretion system complex"/>
    <property type="evidence" value="ECO:0007669"/>
    <property type="project" value="InterPro"/>
</dbReference>
<reference evidence="13 14" key="1">
    <citation type="submission" date="2018-11" db="EMBL/GenBank/DDBJ databases">
        <title>Vibrio LJC006 sp. nov., isolated from seawater during the bloom of the enteromorpha.</title>
        <authorList>
            <person name="Liang J."/>
        </authorList>
    </citation>
    <scope>NUCLEOTIDE SEQUENCE [LARGE SCALE GENOMIC DNA]</scope>
    <source>
        <strain evidence="13 14">LJC006</strain>
    </source>
</reference>
<gene>
    <name evidence="13" type="primary">gspH</name>
    <name evidence="13" type="ORF">EES38_19975</name>
</gene>
<dbReference type="SUPFAM" id="SSF54523">
    <property type="entry name" value="Pili subunits"/>
    <property type="match status" value="1"/>
</dbReference>
<evidence type="ECO:0000256" key="7">
    <source>
        <dbReference type="ARBA" id="ARBA00022989"/>
    </source>
</evidence>
<proteinExistence type="inferred from homology"/>
<evidence type="ECO:0000256" key="2">
    <source>
        <dbReference type="ARBA" id="ARBA00021549"/>
    </source>
</evidence>
<dbReference type="InterPro" id="IPR002416">
    <property type="entry name" value="T2SS_protein-GspH"/>
</dbReference>
<dbReference type="Gene3D" id="3.55.40.10">
    <property type="entry name" value="minor pseudopilin epsh domain"/>
    <property type="match status" value="1"/>
</dbReference>
<name>A0A3N9TWU5_9VIBR</name>